<dbReference type="Pfam" id="PF08448">
    <property type="entry name" value="PAS_4"/>
    <property type="match status" value="1"/>
</dbReference>
<feature type="domain" description="Histidine kinase" evidence="5">
    <location>
        <begin position="358"/>
        <end position="588"/>
    </location>
</feature>
<keyword evidence="4" id="KW-0175">Coiled coil</keyword>
<keyword evidence="9" id="KW-1185">Reference proteome</keyword>
<dbReference type="RefSeq" id="WP_146799185.1">
    <property type="nucleotide sequence ID" value="NZ_VOLP01000010.1"/>
</dbReference>
<evidence type="ECO:0000256" key="1">
    <source>
        <dbReference type="ARBA" id="ARBA00000085"/>
    </source>
</evidence>
<dbReference type="SMART" id="SM00387">
    <property type="entry name" value="HATPase_c"/>
    <property type="match status" value="1"/>
</dbReference>
<dbReference type="PROSITE" id="PS50109">
    <property type="entry name" value="HIS_KIN"/>
    <property type="match status" value="1"/>
</dbReference>
<reference evidence="8 10" key="1">
    <citation type="submission" date="2019-07" db="EMBL/GenBank/DDBJ databases">
        <title>Genomes of sea-ice associated Colwellia species.</title>
        <authorList>
            <person name="Bowman J.P."/>
        </authorList>
    </citation>
    <scope>NUCLEOTIDE SEQUENCE [LARGE SCALE GENOMIC DNA]</scope>
    <source>
        <strain evidence="7 9">ACAM 607</strain>
        <strain evidence="8 10">IC036</strain>
    </source>
</reference>
<protein>
    <recommendedName>
        <fullName evidence="2">histidine kinase</fullName>
        <ecNumber evidence="2">2.7.13.3</ecNumber>
    </recommendedName>
</protein>
<dbReference type="InterPro" id="IPR036890">
    <property type="entry name" value="HATPase_C_sf"/>
</dbReference>
<dbReference type="Pfam" id="PF02518">
    <property type="entry name" value="HATPase_c"/>
    <property type="match status" value="1"/>
</dbReference>
<dbReference type="SUPFAM" id="SSF55874">
    <property type="entry name" value="ATPase domain of HSP90 chaperone/DNA topoisomerase II/histidine kinase"/>
    <property type="match status" value="1"/>
</dbReference>
<dbReference type="OrthoDB" id="8874570at2"/>
<feature type="domain" description="PAC" evidence="6">
    <location>
        <begin position="251"/>
        <end position="306"/>
    </location>
</feature>
<keyword evidence="3" id="KW-0597">Phosphoprotein</keyword>
<dbReference type="SUPFAM" id="SSF55785">
    <property type="entry name" value="PYP-like sensor domain (PAS domain)"/>
    <property type="match status" value="1"/>
</dbReference>
<name>A0A5C6QML8_9GAMM</name>
<proteinExistence type="predicted"/>
<dbReference type="Gene3D" id="3.30.565.10">
    <property type="entry name" value="Histidine kinase-like ATPase, C-terminal domain"/>
    <property type="match status" value="1"/>
</dbReference>
<dbReference type="InterPro" id="IPR036097">
    <property type="entry name" value="HisK_dim/P_sf"/>
</dbReference>
<dbReference type="InterPro" id="IPR005467">
    <property type="entry name" value="His_kinase_dom"/>
</dbReference>
<evidence type="ECO:0000256" key="4">
    <source>
        <dbReference type="SAM" id="Coils"/>
    </source>
</evidence>
<evidence type="ECO:0000256" key="3">
    <source>
        <dbReference type="ARBA" id="ARBA00022553"/>
    </source>
</evidence>
<organism evidence="8 10">
    <name type="scientific">Colwellia hornerae</name>
    <dbReference type="NCBI Taxonomy" id="89402"/>
    <lineage>
        <taxon>Bacteria</taxon>
        <taxon>Pseudomonadati</taxon>
        <taxon>Pseudomonadota</taxon>
        <taxon>Gammaproteobacteria</taxon>
        <taxon>Alteromonadales</taxon>
        <taxon>Colwelliaceae</taxon>
        <taxon>Colwellia</taxon>
    </lineage>
</organism>
<dbReference type="AlphaFoldDB" id="A0A5C6QML8"/>
<comment type="caution">
    <text evidence="8">The sequence shown here is derived from an EMBL/GenBank/DDBJ whole genome shotgun (WGS) entry which is preliminary data.</text>
</comment>
<dbReference type="Gene3D" id="3.30.450.20">
    <property type="entry name" value="PAS domain"/>
    <property type="match status" value="1"/>
</dbReference>
<evidence type="ECO:0000313" key="10">
    <source>
        <dbReference type="Proteomes" id="UP000321917"/>
    </source>
</evidence>
<dbReference type="InterPro" id="IPR013656">
    <property type="entry name" value="PAS_4"/>
</dbReference>
<dbReference type="InterPro" id="IPR003594">
    <property type="entry name" value="HATPase_dom"/>
</dbReference>
<dbReference type="PRINTS" id="PR00344">
    <property type="entry name" value="BCTRLSENSOR"/>
</dbReference>
<gene>
    <name evidence="7" type="ORF">ESZ26_07785</name>
    <name evidence="8" type="ORF">ESZ27_04475</name>
</gene>
<feature type="coiled-coil region" evidence="4">
    <location>
        <begin position="294"/>
        <end position="328"/>
    </location>
</feature>
<dbReference type="EC" id="2.7.13.3" evidence="2"/>
<evidence type="ECO:0000313" key="8">
    <source>
        <dbReference type="EMBL" id="TWX70023.1"/>
    </source>
</evidence>
<dbReference type="InterPro" id="IPR000700">
    <property type="entry name" value="PAS-assoc_C"/>
</dbReference>
<evidence type="ECO:0000313" key="9">
    <source>
        <dbReference type="Proteomes" id="UP000321525"/>
    </source>
</evidence>
<dbReference type="PANTHER" id="PTHR43065">
    <property type="entry name" value="SENSOR HISTIDINE KINASE"/>
    <property type="match status" value="1"/>
</dbReference>
<dbReference type="EMBL" id="VOLR01000009">
    <property type="protein sequence ID" value="TWX60268.1"/>
    <property type="molecule type" value="Genomic_DNA"/>
</dbReference>
<dbReference type="PANTHER" id="PTHR43065:SF47">
    <property type="match status" value="1"/>
</dbReference>
<dbReference type="InterPro" id="IPR003661">
    <property type="entry name" value="HisK_dim/P_dom"/>
</dbReference>
<dbReference type="InterPro" id="IPR035965">
    <property type="entry name" value="PAS-like_dom_sf"/>
</dbReference>
<dbReference type="CDD" id="cd00082">
    <property type="entry name" value="HisKA"/>
    <property type="match status" value="1"/>
</dbReference>
<evidence type="ECO:0000259" key="5">
    <source>
        <dbReference type="PROSITE" id="PS50109"/>
    </source>
</evidence>
<dbReference type="PROSITE" id="PS50113">
    <property type="entry name" value="PAC"/>
    <property type="match status" value="1"/>
</dbReference>
<dbReference type="Proteomes" id="UP000321917">
    <property type="component" value="Unassembled WGS sequence"/>
</dbReference>
<sequence length="588" mass="66180">MTRSQEQLEFIRLLSLDSETNFTKTKHFSFAMKKLAVLLNSPFITFTVVFNDIQNKKSHYNSYCLQTQDNQPSEQRVAVNVNQSDLPNTIRLLSNQLQEVQQSKSQVNVSFLNNTDFSDSQNDNCFVLPFSVANELIGVISYQSNTSNTVIKTSSPLYQFIHYVFDAAHTNRQKITQINTFQTVLNLMPQRVFWKNRESVYLGSNKAFSNDAHLNSPSEIIGVTDFDIFPEQAELYRSDDANTMVSREHLIASEEPQTHANGKTIWLRTSKRPIINEFNEFNEVIGIVGTYDDISELKNMQVELSKARDELEEKVEERTQELSQTNKKLAVAFESLKSTQDQLVESEKMAALGNLVAGVAHEINTPLGIAVTGASNLEHSALLIKKAVESGKIKRTTFVNQCNSLIGSSDIILRNLERASELVRNFQMIAVDQSNDEKRTINFFKYLNDIISTLSPRVSEKNIKIFLSGDEDFPLLTSPGTIAQIVTILIDNALTHAFKEIINGQIKISFKVQNEMLMLTVQDNGCGIEVGEIEKVFEPFYTTQRQKGSGLGLSILYNLVTQSLNGKVACFSTVDESTQFVIALPLDE</sequence>
<dbReference type="CDD" id="cd00075">
    <property type="entry name" value="HATPase"/>
    <property type="match status" value="1"/>
</dbReference>
<evidence type="ECO:0000259" key="6">
    <source>
        <dbReference type="PROSITE" id="PS50113"/>
    </source>
</evidence>
<evidence type="ECO:0000313" key="7">
    <source>
        <dbReference type="EMBL" id="TWX60268.1"/>
    </source>
</evidence>
<dbReference type="Gene3D" id="1.10.287.130">
    <property type="match status" value="1"/>
</dbReference>
<dbReference type="GO" id="GO:0000155">
    <property type="term" value="F:phosphorelay sensor kinase activity"/>
    <property type="evidence" value="ECO:0007669"/>
    <property type="project" value="InterPro"/>
</dbReference>
<dbReference type="EMBL" id="VOLQ01000006">
    <property type="protein sequence ID" value="TWX70023.1"/>
    <property type="molecule type" value="Genomic_DNA"/>
</dbReference>
<accession>A0A5C6QML8</accession>
<comment type="catalytic activity">
    <reaction evidence="1">
        <text>ATP + protein L-histidine = ADP + protein N-phospho-L-histidine.</text>
        <dbReference type="EC" id="2.7.13.3"/>
    </reaction>
</comment>
<dbReference type="SUPFAM" id="SSF47384">
    <property type="entry name" value="Homodimeric domain of signal transducing histidine kinase"/>
    <property type="match status" value="1"/>
</dbReference>
<dbReference type="InterPro" id="IPR004358">
    <property type="entry name" value="Sig_transdc_His_kin-like_C"/>
</dbReference>
<dbReference type="Proteomes" id="UP000321525">
    <property type="component" value="Unassembled WGS sequence"/>
</dbReference>
<evidence type="ECO:0000256" key="2">
    <source>
        <dbReference type="ARBA" id="ARBA00012438"/>
    </source>
</evidence>